<feature type="domain" description="GAR" evidence="5">
    <location>
        <begin position="193"/>
        <end position="270"/>
    </location>
</feature>
<accession>S4REC0</accession>
<dbReference type="SUPFAM" id="SSF143575">
    <property type="entry name" value="GAS2 domain-like"/>
    <property type="match status" value="1"/>
</dbReference>
<dbReference type="PANTHER" id="PTHR46756">
    <property type="entry name" value="TRANSGELIN"/>
    <property type="match status" value="1"/>
</dbReference>
<dbReference type="GO" id="GO:0005737">
    <property type="term" value="C:cytoplasm"/>
    <property type="evidence" value="ECO:0007669"/>
    <property type="project" value="TreeGrafter"/>
</dbReference>
<dbReference type="GO" id="GO:0031110">
    <property type="term" value="P:regulation of microtubule polymerization or depolymerization"/>
    <property type="evidence" value="ECO:0007669"/>
    <property type="project" value="TreeGrafter"/>
</dbReference>
<feature type="region of interest" description="Disordered" evidence="4">
    <location>
        <begin position="100"/>
        <end position="121"/>
    </location>
</feature>
<evidence type="ECO:0000256" key="4">
    <source>
        <dbReference type="SAM" id="MobiDB-lite"/>
    </source>
</evidence>
<dbReference type="GO" id="GO:0001578">
    <property type="term" value="P:microtubule bundle formation"/>
    <property type="evidence" value="ECO:0007669"/>
    <property type="project" value="TreeGrafter"/>
</dbReference>
<organism evidence="6">
    <name type="scientific">Petromyzon marinus</name>
    <name type="common">Sea lamprey</name>
    <dbReference type="NCBI Taxonomy" id="7757"/>
    <lineage>
        <taxon>Eukaryota</taxon>
        <taxon>Metazoa</taxon>
        <taxon>Chordata</taxon>
        <taxon>Craniata</taxon>
        <taxon>Vertebrata</taxon>
        <taxon>Cyclostomata</taxon>
        <taxon>Hyperoartia</taxon>
        <taxon>Petromyzontiformes</taxon>
        <taxon>Petromyzontidae</taxon>
        <taxon>Petromyzon</taxon>
    </lineage>
</organism>
<evidence type="ECO:0000313" key="6">
    <source>
        <dbReference type="Ensembl" id="ENSPMAP00000003552.1"/>
    </source>
</evidence>
<evidence type="ECO:0000259" key="5">
    <source>
        <dbReference type="PROSITE" id="PS51460"/>
    </source>
</evidence>
<reference evidence="6" key="2">
    <citation type="submission" date="2025-09" db="UniProtKB">
        <authorList>
            <consortium name="Ensembl"/>
        </authorList>
    </citation>
    <scope>IDENTIFICATION</scope>
</reference>
<keyword evidence="3" id="KW-0206">Cytoskeleton</keyword>
<dbReference type="GO" id="GO:0008093">
    <property type="term" value="F:cytoskeletal anchor activity"/>
    <property type="evidence" value="ECO:0007669"/>
    <property type="project" value="TreeGrafter"/>
</dbReference>
<dbReference type="GO" id="GO:1904825">
    <property type="term" value="P:protein localization to microtubule plus-end"/>
    <property type="evidence" value="ECO:0007669"/>
    <property type="project" value="TreeGrafter"/>
</dbReference>
<dbReference type="SMART" id="SM00243">
    <property type="entry name" value="GAS2"/>
    <property type="match status" value="1"/>
</dbReference>
<dbReference type="SUPFAM" id="SSF47576">
    <property type="entry name" value="Calponin-homology domain, CH-domain"/>
    <property type="match status" value="1"/>
</dbReference>
<dbReference type="Gene3D" id="1.10.418.10">
    <property type="entry name" value="Calponin-like domain"/>
    <property type="match status" value="1"/>
</dbReference>
<proteinExistence type="predicted"/>
<dbReference type="InterPro" id="IPR003108">
    <property type="entry name" value="GAR_dom"/>
</dbReference>
<dbReference type="InterPro" id="IPR036872">
    <property type="entry name" value="CH_dom_sf"/>
</dbReference>
<dbReference type="GO" id="GO:0008017">
    <property type="term" value="F:microtubule binding"/>
    <property type="evidence" value="ECO:0007669"/>
    <property type="project" value="InterPro"/>
</dbReference>
<dbReference type="InterPro" id="IPR036534">
    <property type="entry name" value="GAR_dom_sf"/>
</dbReference>
<dbReference type="Ensembl" id="ENSPMAT00000003567.1">
    <property type="protein sequence ID" value="ENSPMAP00000003552.1"/>
    <property type="gene ID" value="ENSPMAG00000003253.1"/>
</dbReference>
<comment type="subcellular location">
    <subcellularLocation>
        <location evidence="1">Cytoplasm</location>
        <location evidence="1">Cytoskeleton</location>
    </subcellularLocation>
</comment>
<protein>
    <submittedName>
        <fullName evidence="6">Growth arrest specific 2 like 1</fullName>
    </submittedName>
</protein>
<dbReference type="PROSITE" id="PS51460">
    <property type="entry name" value="GAR"/>
    <property type="match status" value="1"/>
</dbReference>
<dbReference type="AlphaFoldDB" id="S4REC0"/>
<dbReference type="GeneTree" id="ENSGT00940000154849"/>
<dbReference type="GO" id="GO:0005884">
    <property type="term" value="C:actin filament"/>
    <property type="evidence" value="ECO:0007669"/>
    <property type="project" value="TreeGrafter"/>
</dbReference>
<sequence length="279" mass="30782">MAEVDISSAATKSIRPFRSSEEYLYAMKEDLAEWLSALHSLDITVDNFLEELETGTVLCHHANTVNRQAAEFAEAQPQAAATMQVNTVCYQRFVFSDSGPLFKSGRRPPPPPPRPSSPQTQPMLATLNGRATVGSAVTSTRRTKYGGLMSLWGFVGMSILEMNATALCKSCLYARVDVWVCASVQSTSTRGPLPRPSHLREGVRFLLSRCTCPVQFPMVRVSEGKYRVGDSSSLIYVVARGQILRKHVMVRVGGGWDTLEHYLDKHDPCRCLAPSESLP</sequence>
<evidence type="ECO:0000256" key="2">
    <source>
        <dbReference type="ARBA" id="ARBA00022490"/>
    </source>
</evidence>
<dbReference type="GO" id="GO:0035371">
    <property type="term" value="C:microtubule plus-end"/>
    <property type="evidence" value="ECO:0007669"/>
    <property type="project" value="TreeGrafter"/>
</dbReference>
<dbReference type="GO" id="GO:0051015">
    <property type="term" value="F:actin filament binding"/>
    <property type="evidence" value="ECO:0007669"/>
    <property type="project" value="TreeGrafter"/>
</dbReference>
<evidence type="ECO:0000256" key="1">
    <source>
        <dbReference type="ARBA" id="ARBA00004245"/>
    </source>
</evidence>
<dbReference type="Pfam" id="PF02187">
    <property type="entry name" value="GAS2"/>
    <property type="match status" value="1"/>
</dbReference>
<dbReference type="PANTHER" id="PTHR46756:SF16">
    <property type="entry name" value="GAS2-LIKE PROTEIN 1"/>
    <property type="match status" value="1"/>
</dbReference>
<dbReference type="HOGENOM" id="CLU_025484_0_0_1"/>
<feature type="compositionally biased region" description="Pro residues" evidence="4">
    <location>
        <begin position="107"/>
        <end position="116"/>
    </location>
</feature>
<dbReference type="GO" id="GO:0001725">
    <property type="term" value="C:stress fiber"/>
    <property type="evidence" value="ECO:0007669"/>
    <property type="project" value="TreeGrafter"/>
</dbReference>
<keyword evidence="2" id="KW-0963">Cytoplasm</keyword>
<evidence type="ECO:0000256" key="3">
    <source>
        <dbReference type="ARBA" id="ARBA00023212"/>
    </source>
</evidence>
<dbReference type="GO" id="GO:0051764">
    <property type="term" value="P:actin crosslink formation"/>
    <property type="evidence" value="ECO:0007669"/>
    <property type="project" value="TreeGrafter"/>
</dbReference>
<name>S4REC0_PETMA</name>
<reference evidence="6" key="1">
    <citation type="submission" date="2025-08" db="UniProtKB">
        <authorList>
            <consortium name="Ensembl"/>
        </authorList>
    </citation>
    <scope>IDENTIFICATION</scope>
</reference>
<dbReference type="Gene3D" id="3.30.920.20">
    <property type="entry name" value="Gas2-like domain"/>
    <property type="match status" value="1"/>
</dbReference>